<name>A0AAN8WI22_HALRR</name>
<proteinExistence type="predicted"/>
<reference evidence="1 2" key="1">
    <citation type="submission" date="2023-11" db="EMBL/GenBank/DDBJ databases">
        <title>Halocaridina rubra genome assembly.</title>
        <authorList>
            <person name="Smith C."/>
        </authorList>
    </citation>
    <scope>NUCLEOTIDE SEQUENCE [LARGE SCALE GENOMIC DNA]</scope>
    <source>
        <strain evidence="1">EP-1</strain>
        <tissue evidence="1">Whole</tissue>
    </source>
</reference>
<evidence type="ECO:0000313" key="2">
    <source>
        <dbReference type="Proteomes" id="UP001381693"/>
    </source>
</evidence>
<gene>
    <name evidence="1" type="ORF">SK128_006575</name>
</gene>
<organism evidence="1 2">
    <name type="scientific">Halocaridina rubra</name>
    <name type="common">Hawaiian red shrimp</name>
    <dbReference type="NCBI Taxonomy" id="373956"/>
    <lineage>
        <taxon>Eukaryota</taxon>
        <taxon>Metazoa</taxon>
        <taxon>Ecdysozoa</taxon>
        <taxon>Arthropoda</taxon>
        <taxon>Crustacea</taxon>
        <taxon>Multicrustacea</taxon>
        <taxon>Malacostraca</taxon>
        <taxon>Eumalacostraca</taxon>
        <taxon>Eucarida</taxon>
        <taxon>Decapoda</taxon>
        <taxon>Pleocyemata</taxon>
        <taxon>Caridea</taxon>
        <taxon>Atyoidea</taxon>
        <taxon>Atyidae</taxon>
        <taxon>Halocaridina</taxon>
    </lineage>
</organism>
<keyword evidence="2" id="KW-1185">Reference proteome</keyword>
<dbReference type="Proteomes" id="UP001381693">
    <property type="component" value="Unassembled WGS sequence"/>
</dbReference>
<comment type="caution">
    <text evidence="1">The sequence shown here is derived from an EMBL/GenBank/DDBJ whole genome shotgun (WGS) entry which is preliminary data.</text>
</comment>
<dbReference type="AlphaFoldDB" id="A0AAN8WI22"/>
<protein>
    <submittedName>
        <fullName evidence="1">Uncharacterized protein</fullName>
    </submittedName>
</protein>
<accession>A0AAN8WI22</accession>
<dbReference type="EMBL" id="JAXCGZ010023374">
    <property type="protein sequence ID" value="KAK7012931.1"/>
    <property type="molecule type" value="Genomic_DNA"/>
</dbReference>
<evidence type="ECO:0000313" key="1">
    <source>
        <dbReference type="EMBL" id="KAK7012931.1"/>
    </source>
</evidence>
<feature type="non-terminal residue" evidence="1">
    <location>
        <position position="1"/>
    </location>
</feature>
<sequence length="137" mass="15166">ASPMEKGTGKPYTSQIKGQWFCCGGPHMIRYCKAQKVRCFRYVAQCEGDVYTDAFDGSHNRNRGASYLKLGVSGKYLTVRAVVSDNLVDGVDGVLGMDVINQLDGVNVNCGRIRPSQGSPRWQNRLQMAAKPYRSNK</sequence>